<protein>
    <submittedName>
        <fullName evidence="1">Uncharacterized protein</fullName>
    </submittedName>
</protein>
<reference evidence="1" key="1">
    <citation type="submission" date="2022-08" db="EMBL/GenBank/DDBJ databases">
        <title>Genome Sequence of Pycnoporus sanguineus.</title>
        <authorList>
            <person name="Buettner E."/>
        </authorList>
    </citation>
    <scope>NUCLEOTIDE SEQUENCE</scope>
    <source>
        <strain evidence="1">CG-C14</strain>
    </source>
</reference>
<dbReference type="EMBL" id="JANSHE010004738">
    <property type="protein sequence ID" value="KAJ2975117.1"/>
    <property type="molecule type" value="Genomic_DNA"/>
</dbReference>
<keyword evidence="2" id="KW-1185">Reference proteome</keyword>
<gene>
    <name evidence="1" type="ORF">NUW54_g11782</name>
</gene>
<dbReference type="Proteomes" id="UP001144978">
    <property type="component" value="Unassembled WGS sequence"/>
</dbReference>
<name>A0ACC1N799_9APHY</name>
<accession>A0ACC1N799</accession>
<proteinExistence type="predicted"/>
<comment type="caution">
    <text evidence="1">The sequence shown here is derived from an EMBL/GenBank/DDBJ whole genome shotgun (WGS) entry which is preliminary data.</text>
</comment>
<evidence type="ECO:0000313" key="2">
    <source>
        <dbReference type="Proteomes" id="UP001144978"/>
    </source>
</evidence>
<evidence type="ECO:0000313" key="1">
    <source>
        <dbReference type="EMBL" id="KAJ2975117.1"/>
    </source>
</evidence>
<sequence>MLGMASEQEASEWPGPEDRLTDQLQPEYKPNRQAKTREKRTAPQDEPEEQPPSKRRCTASGRTASRV</sequence>
<organism evidence="1 2">
    <name type="scientific">Trametes sanguinea</name>
    <dbReference type="NCBI Taxonomy" id="158606"/>
    <lineage>
        <taxon>Eukaryota</taxon>
        <taxon>Fungi</taxon>
        <taxon>Dikarya</taxon>
        <taxon>Basidiomycota</taxon>
        <taxon>Agaricomycotina</taxon>
        <taxon>Agaricomycetes</taxon>
        <taxon>Polyporales</taxon>
        <taxon>Polyporaceae</taxon>
        <taxon>Trametes</taxon>
    </lineage>
</organism>